<evidence type="ECO:0000313" key="1">
    <source>
        <dbReference type="EMBL" id="NKY60454.1"/>
    </source>
</evidence>
<organism evidence="1 2">
    <name type="scientific">Nocardia flavorosea</name>
    <dbReference type="NCBI Taxonomy" id="53429"/>
    <lineage>
        <taxon>Bacteria</taxon>
        <taxon>Bacillati</taxon>
        <taxon>Actinomycetota</taxon>
        <taxon>Actinomycetes</taxon>
        <taxon>Mycobacteriales</taxon>
        <taxon>Nocardiaceae</taxon>
        <taxon>Nocardia</taxon>
    </lineage>
</organism>
<comment type="caution">
    <text evidence="1">The sequence shown here is derived from an EMBL/GenBank/DDBJ whole genome shotgun (WGS) entry which is preliminary data.</text>
</comment>
<sequence length="71" mass="8103">MDAEEIRAEAIELIERAEFEGWKRGEPWRAEQAVDALAAAGFLPVAQEGRYIGRGMRRRTRFVGAWQEPAE</sequence>
<proteinExistence type="predicted"/>
<dbReference type="RefSeq" id="WP_062980009.1">
    <property type="nucleotide sequence ID" value="NZ_JAAXOT010000022.1"/>
</dbReference>
<name>A0A846YSJ2_9NOCA</name>
<keyword evidence="2" id="KW-1185">Reference proteome</keyword>
<dbReference type="EMBL" id="JAAXOT010000022">
    <property type="protein sequence ID" value="NKY60454.1"/>
    <property type="molecule type" value="Genomic_DNA"/>
</dbReference>
<dbReference type="AlphaFoldDB" id="A0A846YSJ2"/>
<accession>A0A846YSJ2</accession>
<reference evidence="1 2" key="1">
    <citation type="submission" date="2020-04" db="EMBL/GenBank/DDBJ databases">
        <title>MicrobeNet Type strains.</title>
        <authorList>
            <person name="Nicholson A.C."/>
        </authorList>
    </citation>
    <scope>NUCLEOTIDE SEQUENCE [LARGE SCALE GENOMIC DNA]</scope>
    <source>
        <strain evidence="1 2">JCM 3332</strain>
    </source>
</reference>
<dbReference type="Proteomes" id="UP000570678">
    <property type="component" value="Unassembled WGS sequence"/>
</dbReference>
<protein>
    <submittedName>
        <fullName evidence="1">Uncharacterized protein</fullName>
    </submittedName>
</protein>
<gene>
    <name evidence="1" type="ORF">HGA15_30815</name>
</gene>
<evidence type="ECO:0000313" key="2">
    <source>
        <dbReference type="Proteomes" id="UP000570678"/>
    </source>
</evidence>